<evidence type="ECO:0000256" key="9">
    <source>
        <dbReference type="HAMAP-Rule" id="MF_02059"/>
    </source>
</evidence>
<dbReference type="InterPro" id="IPR034457">
    <property type="entry name" value="Organic_radical-activating"/>
</dbReference>
<keyword evidence="9" id="KW-0677">Repeat</keyword>
<evidence type="ECO:0000256" key="4">
    <source>
        <dbReference type="ARBA" id="ARBA00022723"/>
    </source>
</evidence>
<keyword evidence="6 9" id="KW-0408">Iron</keyword>
<feature type="binding site" evidence="9">
    <location>
        <position position="79"/>
    </location>
    <ligand>
        <name>[4Fe-4S] cluster</name>
        <dbReference type="ChEBI" id="CHEBI:49883"/>
        <label>2</label>
    </ligand>
</feature>
<feature type="binding site" evidence="9">
    <location>
        <position position="51"/>
    </location>
    <ligand>
        <name>[4Fe-4S] cluster</name>
        <dbReference type="ChEBI" id="CHEBI:49883"/>
        <label>1</label>
        <note>4Fe-4S-S-AdoMet</note>
    </ligand>
</feature>
<feature type="binding site" evidence="9">
    <location>
        <begin position="53"/>
        <end position="55"/>
    </location>
    <ligand>
        <name>S-adenosyl-L-methionine</name>
        <dbReference type="ChEBI" id="CHEBI:59789"/>
    </ligand>
</feature>
<reference evidence="13" key="1">
    <citation type="submission" date="2016-10" db="EMBL/GenBank/DDBJ databases">
        <authorList>
            <person name="Varghese N."/>
            <person name="Submissions S."/>
        </authorList>
    </citation>
    <scope>NUCLEOTIDE SEQUENCE [LARGE SCALE GENOMIC DNA]</scope>
    <source>
        <strain evidence="13">DSM 8344</strain>
    </source>
</reference>
<dbReference type="PANTHER" id="PTHR30352:SF4">
    <property type="entry name" value="PYRUVATE FORMATE-LYASE 2-ACTIVATING ENZYME"/>
    <property type="match status" value="1"/>
</dbReference>
<dbReference type="SUPFAM" id="SSF102114">
    <property type="entry name" value="Radical SAM enzymes"/>
    <property type="match status" value="1"/>
</dbReference>
<keyword evidence="12" id="KW-0670">Pyruvate</keyword>
<dbReference type="PROSITE" id="PS51379">
    <property type="entry name" value="4FE4S_FER_2"/>
    <property type="match status" value="2"/>
</dbReference>
<evidence type="ECO:0000313" key="13">
    <source>
        <dbReference type="Proteomes" id="UP000198656"/>
    </source>
</evidence>
<dbReference type="GO" id="GO:0046872">
    <property type="term" value="F:metal ion binding"/>
    <property type="evidence" value="ECO:0007669"/>
    <property type="project" value="UniProtKB-KW"/>
</dbReference>
<evidence type="ECO:0000256" key="5">
    <source>
        <dbReference type="ARBA" id="ARBA00023002"/>
    </source>
</evidence>
<comment type="pathway">
    <text evidence="9">Amine and polyamine metabolism; choline degradation.</text>
</comment>
<dbReference type="Pfam" id="PF13353">
    <property type="entry name" value="Fer4_12"/>
    <property type="match status" value="1"/>
</dbReference>
<comment type="catalytic activity">
    <reaction evidence="8 9">
        <text>glycyl-[protein] + reduced [flavodoxin] + S-adenosyl-L-methionine = glycin-2-yl radical-[protein] + semiquinone [flavodoxin] + 5'-deoxyadenosine + L-methionine + H(+)</text>
        <dbReference type="Rhea" id="RHEA:61976"/>
        <dbReference type="Rhea" id="RHEA-COMP:10622"/>
        <dbReference type="Rhea" id="RHEA-COMP:14480"/>
        <dbReference type="Rhea" id="RHEA-COMP:15993"/>
        <dbReference type="Rhea" id="RHEA-COMP:15994"/>
        <dbReference type="ChEBI" id="CHEBI:15378"/>
        <dbReference type="ChEBI" id="CHEBI:17319"/>
        <dbReference type="ChEBI" id="CHEBI:29947"/>
        <dbReference type="ChEBI" id="CHEBI:32722"/>
        <dbReference type="ChEBI" id="CHEBI:57618"/>
        <dbReference type="ChEBI" id="CHEBI:57844"/>
        <dbReference type="ChEBI" id="CHEBI:59789"/>
        <dbReference type="ChEBI" id="CHEBI:140311"/>
    </reaction>
</comment>
<gene>
    <name evidence="9" type="primary">cutD</name>
    <name evidence="12" type="ORF">SAMN05443529_10395</name>
</gene>
<dbReference type="STRING" id="1121419.SAMN05443529_10395"/>
<dbReference type="InterPro" id="IPR012839">
    <property type="entry name" value="Organic_radical_activase"/>
</dbReference>
<dbReference type="SUPFAM" id="SSF54862">
    <property type="entry name" value="4Fe-4S ferredoxins"/>
    <property type="match status" value="1"/>
</dbReference>
<comment type="function">
    <text evidence="9">Catalyzes activation of the choline trimethylamine-lyase CutC under anaerobic conditions by generation of an organic free radical on a glycine residue, via an homolytic cleavage of S-adenosyl-L-methionine (SAM).</text>
</comment>
<dbReference type="InterPro" id="IPR017896">
    <property type="entry name" value="4Fe4S_Fe-S-bd"/>
</dbReference>
<dbReference type="HAMAP" id="MF_02059">
    <property type="entry name" value="Activ_enz_CutD"/>
    <property type="match status" value="1"/>
</dbReference>
<dbReference type="NCBIfam" id="TIGR02494">
    <property type="entry name" value="PFLE_PFLC"/>
    <property type="match status" value="1"/>
</dbReference>
<dbReference type="GO" id="GO:0051539">
    <property type="term" value="F:4 iron, 4 sulfur cluster binding"/>
    <property type="evidence" value="ECO:0007669"/>
    <property type="project" value="UniProtKB-UniRule"/>
</dbReference>
<feature type="binding site" evidence="9">
    <location>
        <position position="47"/>
    </location>
    <ligand>
        <name>[4Fe-4S] cluster</name>
        <dbReference type="ChEBI" id="CHEBI:49883"/>
        <label>1</label>
        <note>4Fe-4S-S-AdoMet</note>
    </ligand>
</feature>
<evidence type="ECO:0000259" key="11">
    <source>
        <dbReference type="PROSITE" id="PS51918"/>
    </source>
</evidence>
<dbReference type="AlphaFoldDB" id="A0A1G7UBT9"/>
<keyword evidence="12" id="KW-0456">Lyase</keyword>
<evidence type="ECO:0000256" key="6">
    <source>
        <dbReference type="ARBA" id="ARBA00023004"/>
    </source>
</evidence>
<evidence type="ECO:0000256" key="1">
    <source>
        <dbReference type="ARBA" id="ARBA00009777"/>
    </source>
</evidence>
<dbReference type="InterPro" id="IPR013785">
    <property type="entry name" value="Aldolase_TIM"/>
</dbReference>
<dbReference type="GO" id="GO:0042426">
    <property type="term" value="P:choline catabolic process"/>
    <property type="evidence" value="ECO:0007669"/>
    <property type="project" value="UniProtKB-UniRule"/>
</dbReference>
<feature type="domain" description="4Fe-4S ferredoxin-type" evidence="10">
    <location>
        <begin position="64"/>
        <end position="93"/>
    </location>
</feature>
<comment type="cofactor">
    <cofactor evidence="9">
        <name>[4Fe-4S] cluster</name>
        <dbReference type="ChEBI" id="CHEBI:49883"/>
    </cofactor>
    <text evidence="9">Binds 2 [4Fe-4S] clusters. One cluster is coordinated with 3 cysteines and an exchangeable S-adenosyl-L-methionine.</text>
</comment>
<feature type="domain" description="Radical SAM core" evidence="11">
    <location>
        <begin position="33"/>
        <end position="330"/>
    </location>
</feature>
<dbReference type="PANTHER" id="PTHR30352">
    <property type="entry name" value="PYRUVATE FORMATE-LYASE-ACTIVATING ENZYME"/>
    <property type="match status" value="1"/>
</dbReference>
<dbReference type="Pfam" id="PF04055">
    <property type="entry name" value="Radical_SAM"/>
    <property type="match status" value="1"/>
</dbReference>
<dbReference type="SFLD" id="SFLDG01118">
    <property type="entry name" value="activating_enzymes__group_2"/>
    <property type="match status" value="1"/>
</dbReference>
<dbReference type="PROSITE" id="PS00198">
    <property type="entry name" value="4FE4S_FER_1"/>
    <property type="match status" value="2"/>
</dbReference>
<evidence type="ECO:0000256" key="3">
    <source>
        <dbReference type="ARBA" id="ARBA00022691"/>
    </source>
</evidence>
<dbReference type="InterPro" id="IPR058240">
    <property type="entry name" value="rSAM_sf"/>
</dbReference>
<feature type="binding site" evidence="9">
    <location>
        <begin position="214"/>
        <end position="216"/>
    </location>
    <ligand>
        <name>S-adenosyl-L-methionine</name>
        <dbReference type="ChEBI" id="CHEBI:59789"/>
    </ligand>
</feature>
<keyword evidence="7 9" id="KW-0411">Iron-sulfur</keyword>
<dbReference type="PROSITE" id="PS01087">
    <property type="entry name" value="RADICAL_ACTIVATING"/>
    <property type="match status" value="1"/>
</dbReference>
<dbReference type="InterPro" id="IPR040074">
    <property type="entry name" value="BssD/PflA/YjjW"/>
</dbReference>
<feature type="binding site" evidence="9">
    <location>
        <position position="290"/>
    </location>
    <ligand>
        <name>S-adenosyl-L-methionine</name>
        <dbReference type="ChEBI" id="CHEBI:59789"/>
    </ligand>
</feature>
<keyword evidence="5 9" id="KW-0560">Oxidoreductase</keyword>
<dbReference type="Proteomes" id="UP000198656">
    <property type="component" value="Unassembled WGS sequence"/>
</dbReference>
<keyword evidence="4 9" id="KW-0479">Metal-binding</keyword>
<dbReference type="PROSITE" id="PS51918">
    <property type="entry name" value="RADICAL_SAM"/>
    <property type="match status" value="1"/>
</dbReference>
<dbReference type="EMBL" id="FNCP01000003">
    <property type="protein sequence ID" value="SDG45056.1"/>
    <property type="molecule type" value="Genomic_DNA"/>
</dbReference>
<dbReference type="InterPro" id="IPR017900">
    <property type="entry name" value="4Fe4S_Fe_S_CS"/>
</dbReference>
<dbReference type="NCBIfam" id="TIGR04395">
    <property type="entry name" value="cutC_activ_rSAM"/>
    <property type="match status" value="1"/>
</dbReference>
<dbReference type="InterPro" id="IPR001989">
    <property type="entry name" value="Radical_activat_CS"/>
</dbReference>
<feature type="binding site" evidence="9">
    <location>
        <position position="125"/>
    </location>
    <ligand>
        <name>[4Fe-4S] cluster</name>
        <dbReference type="ChEBI" id="CHEBI:49883"/>
        <label>2</label>
    </ligand>
</feature>
<evidence type="ECO:0000259" key="10">
    <source>
        <dbReference type="PROSITE" id="PS51379"/>
    </source>
</evidence>
<keyword evidence="3 9" id="KW-0949">S-adenosyl-L-methionine</keyword>
<dbReference type="InterPro" id="IPR007197">
    <property type="entry name" value="rSAM"/>
</dbReference>
<dbReference type="PIRSF" id="PIRSF000371">
    <property type="entry name" value="PFL_act_enz"/>
    <property type="match status" value="1"/>
</dbReference>
<comment type="similarity">
    <text evidence="1 9">Belongs to the organic radical-activating enzymes family.</text>
</comment>
<keyword evidence="13" id="KW-1185">Reference proteome</keyword>
<dbReference type="InterPro" id="IPR030905">
    <property type="entry name" value="CutC_activ_rSAM"/>
</dbReference>
<protein>
    <recommendedName>
        <fullName evidence="9">Choline trimethylamine-lyase activating enzyme</fullName>
        <ecNumber evidence="9">1.97.1.-</ecNumber>
    </recommendedName>
    <alternativeName>
        <fullName evidence="9">Choline utilization protein D</fullName>
    </alternativeName>
    <alternativeName>
        <fullName evidence="9">GRE activase CutD</fullName>
    </alternativeName>
    <alternativeName>
        <fullName evidence="9">Glycyl-radical enzyme activating enzyme CutD</fullName>
        <shortName evidence="9">GRE activating enzyme CutD</shortName>
    </alternativeName>
</protein>
<evidence type="ECO:0000313" key="12">
    <source>
        <dbReference type="EMBL" id="SDG45056.1"/>
    </source>
</evidence>
<evidence type="ECO:0000256" key="8">
    <source>
        <dbReference type="ARBA" id="ARBA00047365"/>
    </source>
</evidence>
<keyword evidence="2 9" id="KW-0004">4Fe-4S</keyword>
<feature type="binding site" evidence="9">
    <location>
        <position position="76"/>
    </location>
    <ligand>
        <name>[4Fe-4S] cluster</name>
        <dbReference type="ChEBI" id="CHEBI:49883"/>
        <label>2</label>
    </ligand>
</feature>
<dbReference type="UniPathway" id="UPA01069"/>
<feature type="domain" description="4Fe-4S ferredoxin-type" evidence="10">
    <location>
        <begin position="105"/>
        <end position="135"/>
    </location>
</feature>
<evidence type="ECO:0000256" key="7">
    <source>
        <dbReference type="ARBA" id="ARBA00023014"/>
    </source>
</evidence>
<feature type="binding site" evidence="9">
    <location>
        <position position="165"/>
    </location>
    <ligand>
        <name>S-adenosyl-L-methionine</name>
        <dbReference type="ChEBI" id="CHEBI:59789"/>
    </ligand>
</feature>
<dbReference type="SFLD" id="SFLDG01066">
    <property type="entry name" value="organic_radical-activating_enz"/>
    <property type="match status" value="1"/>
</dbReference>
<proteinExistence type="inferred from homology"/>
<accession>A0A1G7UBT9</accession>
<dbReference type="Gene3D" id="3.20.20.70">
    <property type="entry name" value="Aldolase class I"/>
    <property type="match status" value="1"/>
</dbReference>
<feature type="binding site" evidence="9">
    <location>
        <position position="54"/>
    </location>
    <ligand>
        <name>[4Fe-4S] cluster</name>
        <dbReference type="ChEBI" id="CHEBI:49883"/>
        <label>1</label>
        <note>4Fe-4S-S-AdoMet</note>
    </ligand>
</feature>
<dbReference type="Gene3D" id="3.30.70.20">
    <property type="match status" value="1"/>
</dbReference>
<organism evidence="12 13">
    <name type="scientific">Desulfosporosinus hippei DSM 8344</name>
    <dbReference type="NCBI Taxonomy" id="1121419"/>
    <lineage>
        <taxon>Bacteria</taxon>
        <taxon>Bacillati</taxon>
        <taxon>Bacillota</taxon>
        <taxon>Clostridia</taxon>
        <taxon>Eubacteriales</taxon>
        <taxon>Desulfitobacteriaceae</taxon>
        <taxon>Desulfosporosinus</taxon>
    </lineage>
</organism>
<feature type="binding site" evidence="9">
    <location>
        <position position="73"/>
    </location>
    <ligand>
        <name>[4Fe-4S] cluster</name>
        <dbReference type="ChEBI" id="CHEBI:49883"/>
        <label>2</label>
    </ligand>
</feature>
<dbReference type="GO" id="GO:0016829">
    <property type="term" value="F:lyase activity"/>
    <property type="evidence" value="ECO:0007669"/>
    <property type="project" value="UniProtKB-KW"/>
</dbReference>
<sequence length="336" mass="38968">MENTRDGDIMSTETIKILERKARIFNVQKYSIYDGPGVRTLIFFKGCPLRCKWCSNPEGLERKYQVMFKEDLCIDCGLCITDCPVQIHYFQDEEEKLRQPKPKTTRHRVNRSIDCIGCRKCETVCPKQALSIVGSDKTISEVLEIIQQDMLFYLSSGGGVTLGGGEVTAQPEFATNLLTECKRLGIHTAIETSGYVKQDSLLKIAQFTDLFLYDIKHIDSDRHHELTGVRNERILDNLRELVRRGFNVKVRMPLLKGLNDSEETILKTLEYLKPFRNYRNFQGVDLLPYHKLGINKYKQLDMNYSITEDFSYKPEELDKIEELIKGYDFQVEVIRH</sequence>
<name>A0A1G7UBT9_9FIRM</name>
<dbReference type="SFLD" id="SFLDS00029">
    <property type="entry name" value="Radical_SAM"/>
    <property type="match status" value="1"/>
</dbReference>
<dbReference type="EC" id="1.97.1.-" evidence="9"/>
<evidence type="ECO:0000256" key="2">
    <source>
        <dbReference type="ARBA" id="ARBA00022485"/>
    </source>
</evidence>
<dbReference type="Pfam" id="PF12838">
    <property type="entry name" value="Fer4_7"/>
    <property type="match status" value="1"/>
</dbReference>
<dbReference type="GO" id="GO:0016491">
    <property type="term" value="F:oxidoreductase activity"/>
    <property type="evidence" value="ECO:0007669"/>
    <property type="project" value="UniProtKB-UniRule"/>
</dbReference>